<name>A0A1S1Q6F0_9ACTN</name>
<dbReference type="Pfam" id="PF14216">
    <property type="entry name" value="DUF4326"/>
    <property type="match status" value="1"/>
</dbReference>
<protein>
    <recommendedName>
        <fullName evidence="1">DUF4326 domain-containing protein</fullName>
    </recommendedName>
</protein>
<dbReference type="RefSeq" id="WP_071063169.1">
    <property type="nucleotide sequence ID" value="NZ_MAXA01000195.1"/>
</dbReference>
<dbReference type="InterPro" id="IPR025475">
    <property type="entry name" value="DUF4326"/>
</dbReference>
<sequence length="107" mass="11818">MNAQRIRLTSTTRRRHPDAVDVARGTRWGNPFDWRMYGLQGAVDAHAAWLAGDGGPDIRHDPQGRAYSRADVLDNLDQLAGRTLACPCPTNRPCHADTLARLVEKAS</sequence>
<proteinExistence type="predicted"/>
<gene>
    <name evidence="2" type="ORF">BBK14_34170</name>
</gene>
<reference evidence="3" key="1">
    <citation type="submission" date="2016-07" db="EMBL/GenBank/DDBJ databases">
        <title>Frankia sp. NRRL B-16219 Genome sequencing.</title>
        <authorList>
            <person name="Ghodhbane-Gtari F."/>
            <person name="Swanson E."/>
            <person name="Gueddou A."/>
            <person name="Louati M."/>
            <person name="Nouioui I."/>
            <person name="Hezbri K."/>
            <person name="Abebe-Akele F."/>
            <person name="Simpson S."/>
            <person name="Morris K."/>
            <person name="Thomas K."/>
            <person name="Gtari M."/>
            <person name="Tisa L.S."/>
        </authorList>
    </citation>
    <scope>NUCLEOTIDE SEQUENCE [LARGE SCALE GENOMIC DNA]</scope>
    <source>
        <strain evidence="3">NRRL B-16219</strain>
    </source>
</reference>
<keyword evidence="3" id="KW-1185">Reference proteome</keyword>
<dbReference type="EMBL" id="MAXA01000195">
    <property type="protein sequence ID" value="OHV29149.1"/>
    <property type="molecule type" value="Genomic_DNA"/>
</dbReference>
<accession>A0A1S1Q6F0</accession>
<evidence type="ECO:0000259" key="1">
    <source>
        <dbReference type="Pfam" id="PF14216"/>
    </source>
</evidence>
<dbReference type="AlphaFoldDB" id="A0A1S1Q6F0"/>
<evidence type="ECO:0000313" key="3">
    <source>
        <dbReference type="Proteomes" id="UP000179769"/>
    </source>
</evidence>
<dbReference type="Proteomes" id="UP000179769">
    <property type="component" value="Unassembled WGS sequence"/>
</dbReference>
<evidence type="ECO:0000313" key="2">
    <source>
        <dbReference type="EMBL" id="OHV29149.1"/>
    </source>
</evidence>
<organism evidence="2 3">
    <name type="scientific">Parafrankia soli</name>
    <dbReference type="NCBI Taxonomy" id="2599596"/>
    <lineage>
        <taxon>Bacteria</taxon>
        <taxon>Bacillati</taxon>
        <taxon>Actinomycetota</taxon>
        <taxon>Actinomycetes</taxon>
        <taxon>Frankiales</taxon>
        <taxon>Frankiaceae</taxon>
        <taxon>Parafrankia</taxon>
    </lineage>
</organism>
<feature type="domain" description="DUF4326" evidence="1">
    <location>
        <begin position="13"/>
        <end position="100"/>
    </location>
</feature>
<dbReference type="OrthoDB" id="3483205at2"/>
<comment type="caution">
    <text evidence="2">The sequence shown here is derived from an EMBL/GenBank/DDBJ whole genome shotgun (WGS) entry which is preliminary data.</text>
</comment>